<gene>
    <name evidence="2" type="ORF">IAA66_06245</name>
</gene>
<dbReference type="EMBL" id="DVFI01000092">
    <property type="protein sequence ID" value="HIQ63173.1"/>
    <property type="molecule type" value="Genomic_DNA"/>
</dbReference>
<dbReference type="Gene3D" id="3.40.630.30">
    <property type="match status" value="1"/>
</dbReference>
<dbReference type="InterPro" id="IPR000182">
    <property type="entry name" value="GNAT_dom"/>
</dbReference>
<name>A0A9D0YWC4_9FIRM</name>
<dbReference type="Pfam" id="PF13673">
    <property type="entry name" value="Acetyltransf_10"/>
    <property type="match status" value="1"/>
</dbReference>
<evidence type="ECO:0000313" key="3">
    <source>
        <dbReference type="Proteomes" id="UP000886819"/>
    </source>
</evidence>
<feature type="domain" description="N-acetyltransferase" evidence="1">
    <location>
        <begin position="1"/>
        <end position="151"/>
    </location>
</feature>
<sequence>MRLRPYRPEDCRALAALFYQTVHAVADSDYTAAQRAAWAPEEMDLARWDSTLRAHIALVAVTPERYAGFGDIDETGYLDRLYVHADFQRRGIATALCDALETARDFPAVSVHASVTALPFFARRGYRVVRAEYVLRNGVSLLRYEMKKTLR</sequence>
<comment type="caution">
    <text evidence="2">The sequence shown here is derived from an EMBL/GenBank/DDBJ whole genome shotgun (WGS) entry which is preliminary data.</text>
</comment>
<dbReference type="InterPro" id="IPR016181">
    <property type="entry name" value="Acyl_CoA_acyltransferase"/>
</dbReference>
<dbReference type="PROSITE" id="PS51186">
    <property type="entry name" value="GNAT"/>
    <property type="match status" value="1"/>
</dbReference>
<proteinExistence type="predicted"/>
<dbReference type="SUPFAM" id="SSF55729">
    <property type="entry name" value="Acyl-CoA N-acyltransferases (Nat)"/>
    <property type="match status" value="1"/>
</dbReference>
<protein>
    <submittedName>
        <fullName evidence="2">GNAT family N-acetyltransferase</fullName>
    </submittedName>
</protein>
<dbReference type="AlphaFoldDB" id="A0A9D0YWC4"/>
<dbReference type="InterPro" id="IPR052564">
    <property type="entry name" value="N-acetyltrans/Recomb-assoc"/>
</dbReference>
<dbReference type="PANTHER" id="PTHR43451:SF1">
    <property type="entry name" value="ACETYLTRANSFERASE"/>
    <property type="match status" value="1"/>
</dbReference>
<organism evidence="2 3">
    <name type="scientific">Candidatus Avichristensenella intestinipullorum</name>
    <dbReference type="NCBI Taxonomy" id="2840693"/>
    <lineage>
        <taxon>Bacteria</taxon>
        <taxon>Bacillati</taxon>
        <taxon>Bacillota</taxon>
        <taxon>Clostridia</taxon>
        <taxon>Candidatus Avichristensenella</taxon>
    </lineage>
</organism>
<dbReference type="Proteomes" id="UP000886819">
    <property type="component" value="Unassembled WGS sequence"/>
</dbReference>
<evidence type="ECO:0000313" key="2">
    <source>
        <dbReference type="EMBL" id="HIQ63173.1"/>
    </source>
</evidence>
<dbReference type="PANTHER" id="PTHR43451">
    <property type="entry name" value="ACETYLTRANSFERASE (GNAT) FAMILY PROTEIN"/>
    <property type="match status" value="1"/>
</dbReference>
<dbReference type="GO" id="GO:0016747">
    <property type="term" value="F:acyltransferase activity, transferring groups other than amino-acyl groups"/>
    <property type="evidence" value="ECO:0007669"/>
    <property type="project" value="InterPro"/>
</dbReference>
<dbReference type="CDD" id="cd04301">
    <property type="entry name" value="NAT_SF"/>
    <property type="match status" value="1"/>
</dbReference>
<reference evidence="2" key="2">
    <citation type="journal article" date="2021" name="PeerJ">
        <title>Extensive microbial diversity within the chicken gut microbiome revealed by metagenomics and culture.</title>
        <authorList>
            <person name="Gilroy R."/>
            <person name="Ravi A."/>
            <person name="Getino M."/>
            <person name="Pursley I."/>
            <person name="Horton D.L."/>
            <person name="Alikhan N.F."/>
            <person name="Baker D."/>
            <person name="Gharbi K."/>
            <person name="Hall N."/>
            <person name="Watson M."/>
            <person name="Adriaenssens E.M."/>
            <person name="Foster-Nyarko E."/>
            <person name="Jarju S."/>
            <person name="Secka A."/>
            <person name="Antonio M."/>
            <person name="Oren A."/>
            <person name="Chaudhuri R.R."/>
            <person name="La Ragione R."/>
            <person name="Hildebrand F."/>
            <person name="Pallen M.J."/>
        </authorList>
    </citation>
    <scope>NUCLEOTIDE SEQUENCE</scope>
    <source>
        <strain evidence="2">ChiHile30-977</strain>
    </source>
</reference>
<accession>A0A9D0YWC4</accession>
<evidence type="ECO:0000259" key="1">
    <source>
        <dbReference type="PROSITE" id="PS51186"/>
    </source>
</evidence>
<reference evidence="2" key="1">
    <citation type="submission" date="2020-10" db="EMBL/GenBank/DDBJ databases">
        <authorList>
            <person name="Gilroy R."/>
        </authorList>
    </citation>
    <scope>NUCLEOTIDE SEQUENCE</scope>
    <source>
        <strain evidence="2">ChiHile30-977</strain>
    </source>
</reference>